<feature type="transmembrane region" description="Helical" evidence="1">
    <location>
        <begin position="87"/>
        <end position="111"/>
    </location>
</feature>
<protein>
    <submittedName>
        <fullName evidence="2">DUF420 domain-containing protein</fullName>
    </submittedName>
</protein>
<keyword evidence="1" id="KW-0472">Membrane</keyword>
<dbReference type="AlphaFoldDB" id="A0A7C2K2C2"/>
<dbReference type="InterPro" id="IPR007352">
    <property type="entry name" value="DUF420"/>
</dbReference>
<proteinExistence type="predicted"/>
<reference evidence="2" key="1">
    <citation type="journal article" date="2020" name="mSystems">
        <title>Genome- and Community-Level Interaction Insights into Carbon Utilization and Element Cycling Functions of Hydrothermarchaeota in Hydrothermal Sediment.</title>
        <authorList>
            <person name="Zhou Z."/>
            <person name="Liu Y."/>
            <person name="Xu W."/>
            <person name="Pan J."/>
            <person name="Luo Z.H."/>
            <person name="Li M."/>
        </authorList>
    </citation>
    <scope>NUCLEOTIDE SEQUENCE [LARGE SCALE GENOMIC DNA]</scope>
    <source>
        <strain evidence="2">SpSt-339</strain>
    </source>
</reference>
<evidence type="ECO:0000313" key="2">
    <source>
        <dbReference type="EMBL" id="HEN16483.1"/>
    </source>
</evidence>
<comment type="caution">
    <text evidence="2">The sequence shown here is derived from an EMBL/GenBank/DDBJ whole genome shotgun (WGS) entry which is preliminary data.</text>
</comment>
<feature type="transmembrane region" description="Helical" evidence="1">
    <location>
        <begin position="12"/>
        <end position="32"/>
    </location>
</feature>
<feature type="transmembrane region" description="Helical" evidence="1">
    <location>
        <begin position="44"/>
        <end position="67"/>
    </location>
</feature>
<dbReference type="Pfam" id="PF04238">
    <property type="entry name" value="DUF420"/>
    <property type="match status" value="1"/>
</dbReference>
<keyword evidence="1" id="KW-1133">Transmembrane helix</keyword>
<feature type="transmembrane region" description="Helical" evidence="1">
    <location>
        <begin position="131"/>
        <end position="149"/>
    </location>
</feature>
<dbReference type="PANTHER" id="PTHR37692:SF1">
    <property type="entry name" value="DUF420 DOMAIN-CONTAINING PROTEIN"/>
    <property type="match status" value="1"/>
</dbReference>
<organism evidence="2">
    <name type="scientific">Schlesneria paludicola</name>
    <dbReference type="NCBI Taxonomy" id="360056"/>
    <lineage>
        <taxon>Bacteria</taxon>
        <taxon>Pseudomonadati</taxon>
        <taxon>Planctomycetota</taxon>
        <taxon>Planctomycetia</taxon>
        <taxon>Planctomycetales</taxon>
        <taxon>Planctomycetaceae</taxon>
        <taxon>Schlesneria</taxon>
    </lineage>
</organism>
<accession>A0A7C2K2C2</accession>
<gene>
    <name evidence="2" type="ORF">ENQ76_13560</name>
</gene>
<keyword evidence="1" id="KW-0812">Transmembrane</keyword>
<dbReference type="EMBL" id="DSOK01000373">
    <property type="protein sequence ID" value="HEN16483.1"/>
    <property type="molecule type" value="Genomic_DNA"/>
</dbReference>
<evidence type="ECO:0000256" key="1">
    <source>
        <dbReference type="SAM" id="Phobius"/>
    </source>
</evidence>
<name>A0A7C2K2C2_9PLAN</name>
<sequence length="153" mass="17072">MSGSTPDWVLVLPSVNAGLNALATVLLLSGYAAIRRRRYALHGWLMGLAFAVSVAFLGCYLTYHWGLHHYTGSSGKPFGGTGFIRPVYFAILISHIALAVPVAVLALVTLFRAWRRQWDRHCRVAKLTFPLWVYVSVTGVVIYLLLYHWPATQ</sequence>
<dbReference type="PANTHER" id="PTHR37692">
    <property type="entry name" value="HYPOTHETICAL MEMBRANE SPANNING PROTEIN"/>
    <property type="match status" value="1"/>
</dbReference>